<keyword evidence="2" id="KW-1185">Reference proteome</keyword>
<name>A0ABW5MJR5_9SPHI</name>
<evidence type="ECO:0000313" key="2">
    <source>
        <dbReference type="Proteomes" id="UP001597461"/>
    </source>
</evidence>
<dbReference type="EMBL" id="JBHULL010000008">
    <property type="protein sequence ID" value="MFD2583046.1"/>
    <property type="molecule type" value="Genomic_DNA"/>
</dbReference>
<protein>
    <submittedName>
        <fullName evidence="1">Uncharacterized protein</fullName>
    </submittedName>
</protein>
<dbReference type="Proteomes" id="UP001597461">
    <property type="component" value="Unassembled WGS sequence"/>
</dbReference>
<reference evidence="2" key="1">
    <citation type="journal article" date="2019" name="Int. J. Syst. Evol. Microbiol.">
        <title>The Global Catalogue of Microorganisms (GCM) 10K type strain sequencing project: providing services to taxonomists for standard genome sequencing and annotation.</title>
        <authorList>
            <consortium name="The Broad Institute Genomics Platform"/>
            <consortium name="The Broad Institute Genome Sequencing Center for Infectious Disease"/>
            <person name="Wu L."/>
            <person name="Ma J."/>
        </authorList>
    </citation>
    <scope>NUCLEOTIDE SEQUENCE [LARGE SCALE GENOMIC DNA]</scope>
    <source>
        <strain evidence="2">KCTC 42866</strain>
    </source>
</reference>
<sequence>MKKLLIGILLIIHGSAYSQKLNPKYLPLVNSFIDCIKRQNLEKLSTKIKFPLKREYPIAPVQNKQEFIKRYKAIFDEELTKKIINSKPDADWDDVGWRGIMLFNGDLWLDYGGSLIAVNHQSKQESDEKIRLIAAEKVKLHPLIKSFQSPVLIFETAKYRIRIDDLGNFNYRYTSWPIKSTMHDQPALILKNGKYTPDGSGGNHNYQFKSGDYTYTCYITVMGETGTAPASLVITKNGKEILSQDAKRMTP</sequence>
<comment type="caution">
    <text evidence="1">The sequence shown here is derived from an EMBL/GenBank/DDBJ whole genome shotgun (WGS) entry which is preliminary data.</text>
</comment>
<accession>A0ABW5MJR5</accession>
<gene>
    <name evidence="1" type="ORF">ACFSR6_11140</name>
</gene>
<evidence type="ECO:0000313" key="1">
    <source>
        <dbReference type="EMBL" id="MFD2583046.1"/>
    </source>
</evidence>
<dbReference type="RefSeq" id="WP_379078667.1">
    <property type="nucleotide sequence ID" value="NZ_JBHULL010000008.1"/>
</dbReference>
<proteinExistence type="predicted"/>
<organism evidence="1 2">
    <name type="scientific">Pedobacter vanadiisoli</name>
    <dbReference type="NCBI Taxonomy" id="1761975"/>
    <lineage>
        <taxon>Bacteria</taxon>
        <taxon>Pseudomonadati</taxon>
        <taxon>Bacteroidota</taxon>
        <taxon>Sphingobacteriia</taxon>
        <taxon>Sphingobacteriales</taxon>
        <taxon>Sphingobacteriaceae</taxon>
        <taxon>Pedobacter</taxon>
    </lineage>
</organism>